<dbReference type="PROSITE" id="PS51257">
    <property type="entry name" value="PROKAR_LIPOPROTEIN"/>
    <property type="match status" value="1"/>
</dbReference>
<comment type="caution">
    <text evidence="3">The sequence shown here is derived from an EMBL/GenBank/DDBJ whole genome shotgun (WGS) entry which is preliminary data.</text>
</comment>
<evidence type="ECO:0000313" key="4">
    <source>
        <dbReference type="Proteomes" id="UP001499987"/>
    </source>
</evidence>
<keyword evidence="4" id="KW-1185">Reference proteome</keyword>
<protein>
    <recommendedName>
        <fullName evidence="5">PknH-like extracellular domain-containing protein</fullName>
    </recommendedName>
</protein>
<proteinExistence type="predicted"/>
<feature type="signal peptide" evidence="2">
    <location>
        <begin position="1"/>
        <end position="33"/>
    </location>
</feature>
<name>A0ABN1TPQ5_9ACTN</name>
<evidence type="ECO:0000313" key="3">
    <source>
        <dbReference type="EMBL" id="GAA1096606.1"/>
    </source>
</evidence>
<feature type="region of interest" description="Disordered" evidence="1">
    <location>
        <begin position="118"/>
        <end position="175"/>
    </location>
</feature>
<accession>A0ABN1TPQ5</accession>
<dbReference type="RefSeq" id="WP_344625414.1">
    <property type="nucleotide sequence ID" value="NZ_BAAALD010000044.1"/>
</dbReference>
<evidence type="ECO:0000256" key="2">
    <source>
        <dbReference type="SAM" id="SignalP"/>
    </source>
</evidence>
<keyword evidence="2" id="KW-0732">Signal</keyword>
<feature type="chain" id="PRO_5047322143" description="PknH-like extracellular domain-containing protein" evidence="2">
    <location>
        <begin position="34"/>
        <end position="314"/>
    </location>
</feature>
<reference evidence="3 4" key="1">
    <citation type="journal article" date="2019" name="Int. J. Syst. Evol. Microbiol.">
        <title>The Global Catalogue of Microorganisms (GCM) 10K type strain sequencing project: providing services to taxonomists for standard genome sequencing and annotation.</title>
        <authorList>
            <consortium name="The Broad Institute Genomics Platform"/>
            <consortium name="The Broad Institute Genome Sequencing Center for Infectious Disease"/>
            <person name="Wu L."/>
            <person name="Ma J."/>
        </authorList>
    </citation>
    <scope>NUCLEOTIDE SEQUENCE [LARGE SCALE GENOMIC DNA]</scope>
    <source>
        <strain evidence="3 4">JCM 13002</strain>
    </source>
</reference>
<gene>
    <name evidence="3" type="ORF">GCM10009663_44600</name>
</gene>
<sequence length="314" mass="32387">MPGPSRLLTALAAALGAAAVLASATGCSGSAGAAPATHAPAPTPTVTDRLDLRLPLADHLLTPQARRDLDRAARKLVDQCMRRFGFALADDPVVAGSDPTTPARMRYGVTSAQQARTTGYHAAPADPGRSATPTATPGPRNTDPGYLLVLRGNGTAGTNGGTPAPHGSRTVPPGGCTGEMTKELSGRAVFLGDPPLVREIDAKGFAESQRTPAVQEAFRGWSACMLASGFHYGTPLDAAADPAFAGESPGRGEQRTAEADVACKQRGNVVGIWFAAEVDRQHALMAGHEDELRTIGIQLQEQAVRVDGTLNTAG</sequence>
<dbReference type="EMBL" id="BAAALD010000044">
    <property type="protein sequence ID" value="GAA1096606.1"/>
    <property type="molecule type" value="Genomic_DNA"/>
</dbReference>
<evidence type="ECO:0008006" key="5">
    <source>
        <dbReference type="Google" id="ProtNLM"/>
    </source>
</evidence>
<dbReference type="Proteomes" id="UP001499987">
    <property type="component" value="Unassembled WGS sequence"/>
</dbReference>
<organism evidence="3 4">
    <name type="scientific">Kitasatospora arboriphila</name>
    <dbReference type="NCBI Taxonomy" id="258052"/>
    <lineage>
        <taxon>Bacteria</taxon>
        <taxon>Bacillati</taxon>
        <taxon>Actinomycetota</taxon>
        <taxon>Actinomycetes</taxon>
        <taxon>Kitasatosporales</taxon>
        <taxon>Streptomycetaceae</taxon>
        <taxon>Kitasatospora</taxon>
    </lineage>
</organism>
<evidence type="ECO:0000256" key="1">
    <source>
        <dbReference type="SAM" id="MobiDB-lite"/>
    </source>
</evidence>